<dbReference type="Proteomes" id="UP001208938">
    <property type="component" value="Unassembled WGS sequence"/>
</dbReference>
<keyword evidence="1" id="KW-0472">Membrane</keyword>
<protein>
    <recommendedName>
        <fullName evidence="4">AEC family transporter</fullName>
    </recommendedName>
</protein>
<organism evidence="2 3">
    <name type="scientific">Pararhodobacter zhoushanensis</name>
    <dbReference type="NCBI Taxonomy" id="2479545"/>
    <lineage>
        <taxon>Bacteria</taxon>
        <taxon>Pseudomonadati</taxon>
        <taxon>Pseudomonadota</taxon>
        <taxon>Alphaproteobacteria</taxon>
        <taxon>Rhodobacterales</taxon>
        <taxon>Paracoccaceae</taxon>
        <taxon>Pararhodobacter</taxon>
    </lineage>
</organism>
<gene>
    <name evidence="2" type="ORF">OKW52_12090</name>
</gene>
<dbReference type="RefSeq" id="WP_264505926.1">
    <property type="nucleotide sequence ID" value="NZ_JAPDFL010000001.1"/>
</dbReference>
<feature type="transmembrane region" description="Helical" evidence="1">
    <location>
        <begin position="44"/>
        <end position="68"/>
    </location>
</feature>
<evidence type="ECO:0000313" key="3">
    <source>
        <dbReference type="Proteomes" id="UP001208938"/>
    </source>
</evidence>
<keyword evidence="1" id="KW-0812">Transmembrane</keyword>
<sequence>MAPAIFVGVAVGLEPSAVLAGRLAFVVPAASNGYILACRPGGDAALYAAILSFQTLLSVALIPVLAIAEGALV</sequence>
<keyword evidence="3" id="KW-1185">Reference proteome</keyword>
<accession>A0ABT3GZK9</accession>
<evidence type="ECO:0000256" key="1">
    <source>
        <dbReference type="SAM" id="Phobius"/>
    </source>
</evidence>
<name>A0ABT3GZK9_9RHOB</name>
<reference evidence="2 3" key="1">
    <citation type="submission" date="2022-10" db="EMBL/GenBank/DDBJ databases">
        <title>Pararhodobacter sp. nov., isolated from marine algae.</title>
        <authorList>
            <person name="Choi B.J."/>
            <person name="Kim J.M."/>
            <person name="Lee J.K."/>
            <person name="Choi D.G."/>
            <person name="Jeon C.O."/>
        </authorList>
    </citation>
    <scope>NUCLEOTIDE SEQUENCE [LARGE SCALE GENOMIC DNA]</scope>
    <source>
        <strain evidence="2 3">ZQ420</strain>
    </source>
</reference>
<keyword evidence="1" id="KW-1133">Transmembrane helix</keyword>
<proteinExistence type="predicted"/>
<evidence type="ECO:0000313" key="2">
    <source>
        <dbReference type="EMBL" id="MCW1932973.1"/>
    </source>
</evidence>
<comment type="caution">
    <text evidence="2">The sequence shown here is derived from an EMBL/GenBank/DDBJ whole genome shotgun (WGS) entry which is preliminary data.</text>
</comment>
<evidence type="ECO:0008006" key="4">
    <source>
        <dbReference type="Google" id="ProtNLM"/>
    </source>
</evidence>
<dbReference type="EMBL" id="JAPDFL010000001">
    <property type="protein sequence ID" value="MCW1932973.1"/>
    <property type="molecule type" value="Genomic_DNA"/>
</dbReference>